<dbReference type="Pfam" id="PF02668">
    <property type="entry name" value="TauD"/>
    <property type="match status" value="1"/>
</dbReference>
<dbReference type="GO" id="GO:0000908">
    <property type="term" value="F:taurine dioxygenase activity"/>
    <property type="evidence" value="ECO:0007669"/>
    <property type="project" value="UniProtKB-EC"/>
</dbReference>
<dbReference type="Gene3D" id="3.60.130.10">
    <property type="entry name" value="Clavaminate synthase-like"/>
    <property type="match status" value="1"/>
</dbReference>
<evidence type="ECO:0000256" key="2">
    <source>
        <dbReference type="ARBA" id="ARBA00005896"/>
    </source>
</evidence>
<evidence type="ECO:0000313" key="8">
    <source>
        <dbReference type="EMBL" id="ADG77323.1"/>
    </source>
</evidence>
<dbReference type="STRING" id="521096.Tpau_0686"/>
<dbReference type="eggNOG" id="COG2175">
    <property type="taxonomic scope" value="Bacteria"/>
</dbReference>
<keyword evidence="3" id="KW-0479">Metal-binding</keyword>
<dbReference type="InterPro" id="IPR042098">
    <property type="entry name" value="TauD-like_sf"/>
</dbReference>
<reference evidence="9" key="1">
    <citation type="submission" date="2010-03" db="EMBL/GenBank/DDBJ databases">
        <title>The complete chromosome of Tsukamurella paurometabola DSM 20162.</title>
        <authorList>
            <consortium name="US DOE Joint Genome Institute (JGI-PGF)"/>
            <person name="Lucas S."/>
            <person name="Copeland A."/>
            <person name="Lapidus A."/>
            <person name="Glavina del Rio T."/>
            <person name="Dalin E."/>
            <person name="Tice H."/>
            <person name="Bruce D."/>
            <person name="Goodwin L."/>
            <person name="Pitluck S."/>
            <person name="Kyrpides N."/>
            <person name="Mavromatis K."/>
            <person name="Ivanova N."/>
            <person name="Mikhailova N."/>
            <person name="Munk A.C."/>
            <person name="Brettin T."/>
            <person name="Detter J.C."/>
            <person name="Tapia R."/>
            <person name="Han C."/>
            <person name="Larimer F."/>
            <person name="Land M."/>
            <person name="Hauser L."/>
            <person name="Markowitz V."/>
            <person name="Cheng J.-F."/>
            <person name="Hugenholtz P."/>
            <person name="Woyke T."/>
            <person name="Wu D."/>
            <person name="Jando M."/>
            <person name="Brambilla E."/>
            <person name="Klenk H.-P."/>
            <person name="Eisen J.A."/>
        </authorList>
    </citation>
    <scope>NUCLEOTIDE SEQUENCE [LARGE SCALE GENOMIC DNA]</scope>
    <source>
        <strain evidence="9">ATCC 8368 / DSM 20162 / CCUG 35730 / CIP 100753 / JCM 10117 / KCTC 9821 / NBRC 16120 / NCIMB 702349 / NCTC 13040</strain>
    </source>
</reference>
<evidence type="ECO:0000313" key="9">
    <source>
        <dbReference type="Proteomes" id="UP000001213"/>
    </source>
</evidence>
<proteinExistence type="inferred from homology"/>
<evidence type="ECO:0000256" key="6">
    <source>
        <dbReference type="ARBA" id="ARBA00023004"/>
    </source>
</evidence>
<dbReference type="InterPro" id="IPR003819">
    <property type="entry name" value="TauD/TfdA-like"/>
</dbReference>
<feature type="domain" description="TauD/TfdA-like" evidence="7">
    <location>
        <begin position="13"/>
        <end position="271"/>
    </location>
</feature>
<evidence type="ECO:0000256" key="4">
    <source>
        <dbReference type="ARBA" id="ARBA00022964"/>
    </source>
</evidence>
<name>D5UT36_TSUPD</name>
<evidence type="ECO:0000256" key="5">
    <source>
        <dbReference type="ARBA" id="ARBA00023002"/>
    </source>
</evidence>
<keyword evidence="9" id="KW-1185">Reference proteome</keyword>
<dbReference type="PANTHER" id="PTHR30468">
    <property type="entry name" value="ALPHA-KETOGLUTARATE-DEPENDENT SULFONATE DIOXYGENASE"/>
    <property type="match status" value="1"/>
</dbReference>
<accession>D5UT36</accession>
<dbReference type="GO" id="GO:0005737">
    <property type="term" value="C:cytoplasm"/>
    <property type="evidence" value="ECO:0007669"/>
    <property type="project" value="TreeGrafter"/>
</dbReference>
<reference evidence="8 9" key="2">
    <citation type="journal article" date="2011" name="Stand. Genomic Sci.">
        <title>Complete genome sequence of Tsukamurella paurometabola type strain (no. 33).</title>
        <authorList>
            <person name="Munk A.C."/>
            <person name="Lapidus A."/>
            <person name="Lucas S."/>
            <person name="Nolan M."/>
            <person name="Tice H."/>
            <person name="Cheng J.F."/>
            <person name="Del Rio T.G."/>
            <person name="Goodwin L."/>
            <person name="Pitluck S."/>
            <person name="Liolios K."/>
            <person name="Huntemann M."/>
            <person name="Ivanova N."/>
            <person name="Mavromatis K."/>
            <person name="Mikhailova N."/>
            <person name="Pati A."/>
            <person name="Chen A."/>
            <person name="Palaniappan K."/>
            <person name="Tapia R."/>
            <person name="Han C."/>
            <person name="Land M."/>
            <person name="Hauser L."/>
            <person name="Chang Y.J."/>
            <person name="Jeffries C.D."/>
            <person name="Brettin T."/>
            <person name="Yasawong M."/>
            <person name="Brambilla E.M."/>
            <person name="Rohde M."/>
            <person name="Sikorski J."/>
            <person name="Goker M."/>
            <person name="Detter J.C."/>
            <person name="Woyke T."/>
            <person name="Bristow J."/>
            <person name="Eisen J.A."/>
            <person name="Markowitz V."/>
            <person name="Hugenholtz P."/>
            <person name="Kyrpides N.C."/>
            <person name="Klenk H.P."/>
        </authorList>
    </citation>
    <scope>NUCLEOTIDE SEQUENCE [LARGE SCALE GENOMIC DNA]</scope>
    <source>
        <strain evidence="9">ATCC 8368 / DSM 20162 / CCUG 35730 / CIP 100753 / JCM 10117 / KCTC 9821 / NBRC 16120 / NCIMB 702349 / NCTC 13040</strain>
    </source>
</reference>
<dbReference type="PANTHER" id="PTHR30468:SF5">
    <property type="entry name" value="ALPHA-KETOGLUTARATE-DEPENDENT SULFATE ESTER DIOXYGENASE"/>
    <property type="match status" value="1"/>
</dbReference>
<evidence type="ECO:0000256" key="1">
    <source>
        <dbReference type="ARBA" id="ARBA00001954"/>
    </source>
</evidence>
<comment type="similarity">
    <text evidence="2">Belongs to the TfdA dioxygenase family.</text>
</comment>
<comment type="cofactor">
    <cofactor evidence="1">
        <name>Fe(2+)</name>
        <dbReference type="ChEBI" id="CHEBI:29033"/>
    </cofactor>
</comment>
<gene>
    <name evidence="8" type="ordered locus">Tpau_0686</name>
</gene>
<dbReference type="HOGENOM" id="CLU_036005_2_1_11"/>
<sequence length="297" mass="32992">MGNPRAIRIGEHIGSRIDGIRLGGDLADEDIAFIRATLLERKVVFFRDQHDLDDAAHQEFGRRLGDLGAVHLNDPSAHVAAIDSEHGGKANWWHTDITFSERPPAGAILRAVQLPDFGGTTIWANTAAAYAQLPAELRRLADALWAVHDNSAFRDDLSPEQARAARDHPDTAAFYAKLTAQTIAAEHPVVHVHPETGERCLLLGVYARRISGYDREDSDALLHLFQRRITRPELTVRWDWQPGDVVIWDNRATQHYAVSDYAEQKRLMRRVVLTGGVPESITGERSRSGVDLAAARG</sequence>
<organism evidence="8 9">
    <name type="scientific">Tsukamurella paurometabola (strain ATCC 8368 / DSM 20162 / CCUG 35730 / CIP 100753 / JCM 10117 / KCTC 9821 / NBRC 16120 / NCIMB 702349 / NCTC 13040)</name>
    <name type="common">Corynebacterium paurometabolum</name>
    <dbReference type="NCBI Taxonomy" id="521096"/>
    <lineage>
        <taxon>Bacteria</taxon>
        <taxon>Bacillati</taxon>
        <taxon>Actinomycetota</taxon>
        <taxon>Actinomycetes</taxon>
        <taxon>Mycobacteriales</taxon>
        <taxon>Tsukamurellaceae</taxon>
        <taxon>Tsukamurella</taxon>
    </lineage>
</organism>
<keyword evidence="4 8" id="KW-0223">Dioxygenase</keyword>
<dbReference type="Proteomes" id="UP000001213">
    <property type="component" value="Chromosome"/>
</dbReference>
<dbReference type="GO" id="GO:0046872">
    <property type="term" value="F:metal ion binding"/>
    <property type="evidence" value="ECO:0007669"/>
    <property type="project" value="UniProtKB-KW"/>
</dbReference>
<dbReference type="RefSeq" id="WP_013125364.1">
    <property type="nucleotide sequence ID" value="NC_014158.1"/>
</dbReference>
<evidence type="ECO:0000259" key="7">
    <source>
        <dbReference type="Pfam" id="PF02668"/>
    </source>
</evidence>
<dbReference type="AlphaFoldDB" id="D5UT36"/>
<dbReference type="KEGG" id="tpr:Tpau_0686"/>
<dbReference type="SUPFAM" id="SSF51197">
    <property type="entry name" value="Clavaminate synthase-like"/>
    <property type="match status" value="1"/>
</dbReference>
<keyword evidence="5 8" id="KW-0560">Oxidoreductase</keyword>
<protein>
    <submittedName>
        <fullName evidence="8">Taurine dioxygenase</fullName>
        <ecNumber evidence="8">1.14.11.17</ecNumber>
    </submittedName>
</protein>
<keyword evidence="6" id="KW-0408">Iron</keyword>
<dbReference type="InterPro" id="IPR051323">
    <property type="entry name" value="AtsK-like"/>
</dbReference>
<dbReference type="EMBL" id="CP001966">
    <property type="protein sequence ID" value="ADG77323.1"/>
    <property type="molecule type" value="Genomic_DNA"/>
</dbReference>
<dbReference type="EC" id="1.14.11.17" evidence="8"/>
<evidence type="ECO:0000256" key="3">
    <source>
        <dbReference type="ARBA" id="ARBA00022723"/>
    </source>
</evidence>